<dbReference type="GeneID" id="83004770"/>
<dbReference type="NCBIfam" id="TIGR01509">
    <property type="entry name" value="HAD-SF-IA-v3"/>
    <property type="match status" value="1"/>
</dbReference>
<dbReference type="Gene3D" id="1.10.150.240">
    <property type="entry name" value="Putative phosphatase, domain 2"/>
    <property type="match status" value="1"/>
</dbReference>
<dbReference type="EMBL" id="QRMS01000001">
    <property type="protein sequence ID" value="RHJ89142.1"/>
    <property type="molecule type" value="Genomic_DNA"/>
</dbReference>
<dbReference type="Pfam" id="PF13419">
    <property type="entry name" value="HAD_2"/>
    <property type="match status" value="1"/>
</dbReference>
<gene>
    <name evidence="1" type="ORF">DW099_00790</name>
</gene>
<organism evidence="1 2">
    <name type="scientific">Emergencia timonensis</name>
    <dbReference type="NCBI Taxonomy" id="1776384"/>
    <lineage>
        <taxon>Bacteria</taxon>
        <taxon>Bacillati</taxon>
        <taxon>Bacillota</taxon>
        <taxon>Clostridia</taxon>
        <taxon>Peptostreptococcales</taxon>
        <taxon>Anaerovoracaceae</taxon>
        <taxon>Emergencia</taxon>
    </lineage>
</organism>
<dbReference type="AlphaFoldDB" id="A0A415E5U0"/>
<name>A0A415E5U0_9FIRM</name>
<dbReference type="RefSeq" id="WP_067538712.1">
    <property type="nucleotide sequence ID" value="NZ_AP025567.1"/>
</dbReference>
<protein>
    <submittedName>
        <fullName evidence="1">HAD family phosphatase</fullName>
    </submittedName>
</protein>
<dbReference type="Gene3D" id="3.40.50.1000">
    <property type="entry name" value="HAD superfamily/HAD-like"/>
    <property type="match status" value="1"/>
</dbReference>
<sequence>MIKGIIFDMDGLIFDSERVVQRAWSEIGEQAGYPDMGDQIYHTVGFNRRRREEYFKSVYGQDFPHDLFVDKTREIFTRIVDSEGLPMKAGAKEVLSLAREKRLRIGLATSSSSDYAKEELTRAGIYEYFDGFVFGNMVTKSKPDPEIYLKACQVVGIKTEEALALEDAPSGVESASRAGLRVIMVPDLVQPDEETRAKAWKVTDSLENVIPLLKEQ</sequence>
<dbReference type="SFLD" id="SFLDG01129">
    <property type="entry name" value="C1.5:_HAD__Beta-PGM__Phosphata"/>
    <property type="match status" value="1"/>
</dbReference>
<dbReference type="InterPro" id="IPR041492">
    <property type="entry name" value="HAD_2"/>
</dbReference>
<evidence type="ECO:0000313" key="1">
    <source>
        <dbReference type="EMBL" id="RHJ89142.1"/>
    </source>
</evidence>
<dbReference type="InterPro" id="IPR006439">
    <property type="entry name" value="HAD-SF_hydro_IA"/>
</dbReference>
<dbReference type="InterPro" id="IPR036412">
    <property type="entry name" value="HAD-like_sf"/>
</dbReference>
<keyword evidence="2" id="KW-1185">Reference proteome</keyword>
<dbReference type="SUPFAM" id="SSF56784">
    <property type="entry name" value="HAD-like"/>
    <property type="match status" value="1"/>
</dbReference>
<evidence type="ECO:0000313" key="2">
    <source>
        <dbReference type="Proteomes" id="UP000284841"/>
    </source>
</evidence>
<dbReference type="InterPro" id="IPR051806">
    <property type="entry name" value="HAD-like_SPP"/>
</dbReference>
<dbReference type="InterPro" id="IPR023214">
    <property type="entry name" value="HAD_sf"/>
</dbReference>
<dbReference type="GO" id="GO:0050308">
    <property type="term" value="F:sugar-phosphatase activity"/>
    <property type="evidence" value="ECO:0007669"/>
    <property type="project" value="TreeGrafter"/>
</dbReference>
<dbReference type="PRINTS" id="PR00413">
    <property type="entry name" value="HADHALOGNASE"/>
</dbReference>
<dbReference type="InterPro" id="IPR023198">
    <property type="entry name" value="PGP-like_dom2"/>
</dbReference>
<dbReference type="STRING" id="1776384.GCA_900086585_02433"/>
<dbReference type="OrthoDB" id="9797743at2"/>
<accession>A0A415E5U0</accession>
<reference evidence="1 2" key="1">
    <citation type="submission" date="2018-08" db="EMBL/GenBank/DDBJ databases">
        <title>A genome reference for cultivated species of the human gut microbiota.</title>
        <authorList>
            <person name="Zou Y."/>
            <person name="Xue W."/>
            <person name="Luo G."/>
        </authorList>
    </citation>
    <scope>NUCLEOTIDE SEQUENCE [LARGE SCALE GENOMIC DNA]</scope>
    <source>
        <strain evidence="1 2">AM07-24</strain>
    </source>
</reference>
<dbReference type="SFLD" id="SFLDG01135">
    <property type="entry name" value="C1.5.6:_HAD__Beta-PGM__Phospha"/>
    <property type="match status" value="1"/>
</dbReference>
<dbReference type="PANTHER" id="PTHR43481">
    <property type="entry name" value="FRUCTOSE-1-PHOSPHATE PHOSPHATASE"/>
    <property type="match status" value="1"/>
</dbReference>
<comment type="caution">
    <text evidence="1">The sequence shown here is derived from an EMBL/GenBank/DDBJ whole genome shotgun (WGS) entry which is preliminary data.</text>
</comment>
<dbReference type="PANTHER" id="PTHR43481:SF4">
    <property type="entry name" value="GLYCEROL-1-PHOSPHATE PHOSPHOHYDROLASE 1-RELATED"/>
    <property type="match status" value="1"/>
</dbReference>
<dbReference type="Proteomes" id="UP000284841">
    <property type="component" value="Unassembled WGS sequence"/>
</dbReference>
<dbReference type="SFLD" id="SFLDS00003">
    <property type="entry name" value="Haloacid_Dehalogenase"/>
    <property type="match status" value="1"/>
</dbReference>
<proteinExistence type="predicted"/>